<evidence type="ECO:0000313" key="1">
    <source>
        <dbReference type="EMBL" id="KAF9522939.1"/>
    </source>
</evidence>
<protein>
    <submittedName>
        <fullName evidence="1">Uncharacterized protein</fullName>
    </submittedName>
</protein>
<comment type="caution">
    <text evidence="1">The sequence shown here is derived from an EMBL/GenBank/DDBJ whole genome shotgun (WGS) entry which is preliminary data.</text>
</comment>
<proteinExistence type="predicted"/>
<keyword evidence="2" id="KW-1185">Reference proteome</keyword>
<name>A0A9P6E5T2_9AGAR</name>
<organism evidence="1 2">
    <name type="scientific">Crepidotus variabilis</name>
    <dbReference type="NCBI Taxonomy" id="179855"/>
    <lineage>
        <taxon>Eukaryota</taxon>
        <taxon>Fungi</taxon>
        <taxon>Dikarya</taxon>
        <taxon>Basidiomycota</taxon>
        <taxon>Agaricomycotina</taxon>
        <taxon>Agaricomycetes</taxon>
        <taxon>Agaricomycetidae</taxon>
        <taxon>Agaricales</taxon>
        <taxon>Agaricineae</taxon>
        <taxon>Crepidotaceae</taxon>
        <taxon>Crepidotus</taxon>
    </lineage>
</organism>
<accession>A0A9P6E5T2</accession>
<dbReference type="EMBL" id="MU157930">
    <property type="protein sequence ID" value="KAF9522939.1"/>
    <property type="molecule type" value="Genomic_DNA"/>
</dbReference>
<dbReference type="AlphaFoldDB" id="A0A9P6E5T2"/>
<sequence>MSTQPPLIRSSYFETPSSLYYHFIDTLRPSPFVQPITSFSLLLHPPPFTLHPSHSHSRSHSYQYQYVTLHLIPTPTHTPTPTRIPLHSKLSLLPLESLSPNPNSHSRPLPFIPHQHHTNPPPPINTDLPPQSTPTHILKAFLSTLDHPPSVTSYLHLPSPMHSYRILHTPPSLYIPSIRTPIDSCALPLLNDRLE</sequence>
<reference evidence="1" key="1">
    <citation type="submission" date="2020-11" db="EMBL/GenBank/DDBJ databases">
        <authorList>
            <consortium name="DOE Joint Genome Institute"/>
            <person name="Ahrendt S."/>
            <person name="Riley R."/>
            <person name="Andreopoulos W."/>
            <person name="Labutti K."/>
            <person name="Pangilinan J."/>
            <person name="Ruiz-Duenas F.J."/>
            <person name="Barrasa J.M."/>
            <person name="Sanchez-Garcia M."/>
            <person name="Camarero S."/>
            <person name="Miyauchi S."/>
            <person name="Serrano A."/>
            <person name="Linde D."/>
            <person name="Babiker R."/>
            <person name="Drula E."/>
            <person name="Ayuso-Fernandez I."/>
            <person name="Pacheco R."/>
            <person name="Padilla G."/>
            <person name="Ferreira P."/>
            <person name="Barriuso J."/>
            <person name="Kellner H."/>
            <person name="Castanera R."/>
            <person name="Alfaro M."/>
            <person name="Ramirez L."/>
            <person name="Pisabarro A.G."/>
            <person name="Kuo A."/>
            <person name="Tritt A."/>
            <person name="Lipzen A."/>
            <person name="He G."/>
            <person name="Yan M."/>
            <person name="Ng V."/>
            <person name="Cullen D."/>
            <person name="Martin F."/>
            <person name="Rosso M.-N."/>
            <person name="Henrissat B."/>
            <person name="Hibbett D."/>
            <person name="Martinez A.T."/>
            <person name="Grigoriev I.V."/>
        </authorList>
    </citation>
    <scope>NUCLEOTIDE SEQUENCE</scope>
    <source>
        <strain evidence="1">CBS 506.95</strain>
    </source>
</reference>
<gene>
    <name evidence="1" type="ORF">CPB83DRAFT_899247</name>
</gene>
<evidence type="ECO:0000313" key="2">
    <source>
        <dbReference type="Proteomes" id="UP000807306"/>
    </source>
</evidence>
<dbReference type="Proteomes" id="UP000807306">
    <property type="component" value="Unassembled WGS sequence"/>
</dbReference>